<dbReference type="EMBL" id="MHMT01000004">
    <property type="protein sequence ID" value="OGZ33134.1"/>
    <property type="molecule type" value="Genomic_DNA"/>
</dbReference>
<comment type="caution">
    <text evidence="1">The sequence shown here is derived from an EMBL/GenBank/DDBJ whole genome shotgun (WGS) entry which is preliminary data.</text>
</comment>
<evidence type="ECO:0000313" key="2">
    <source>
        <dbReference type="Proteomes" id="UP000177810"/>
    </source>
</evidence>
<accession>A0A1G2F4Y4</accession>
<evidence type="ECO:0000313" key="1">
    <source>
        <dbReference type="EMBL" id="OGZ33134.1"/>
    </source>
</evidence>
<proteinExistence type="predicted"/>
<dbReference type="Proteomes" id="UP000177810">
    <property type="component" value="Unassembled WGS sequence"/>
</dbReference>
<organism evidence="1 2">
    <name type="scientific">Candidatus Portnoybacteria bacterium RBG_13_40_8</name>
    <dbReference type="NCBI Taxonomy" id="1801990"/>
    <lineage>
        <taxon>Bacteria</taxon>
        <taxon>Candidatus Portnoyibacteriota</taxon>
    </lineage>
</organism>
<gene>
    <name evidence="1" type="ORF">A2V69_01815</name>
</gene>
<protein>
    <submittedName>
        <fullName evidence="1">Uncharacterized protein</fullName>
    </submittedName>
</protein>
<dbReference type="AlphaFoldDB" id="A0A1G2F4Y4"/>
<reference evidence="1 2" key="1">
    <citation type="journal article" date="2016" name="Nat. Commun.">
        <title>Thousands of microbial genomes shed light on interconnected biogeochemical processes in an aquifer system.</title>
        <authorList>
            <person name="Anantharaman K."/>
            <person name="Brown C.T."/>
            <person name="Hug L.A."/>
            <person name="Sharon I."/>
            <person name="Castelle C.J."/>
            <person name="Probst A.J."/>
            <person name="Thomas B.C."/>
            <person name="Singh A."/>
            <person name="Wilkins M.J."/>
            <person name="Karaoz U."/>
            <person name="Brodie E.L."/>
            <person name="Williams K.H."/>
            <person name="Hubbard S.S."/>
            <person name="Banfield J.F."/>
        </authorList>
    </citation>
    <scope>NUCLEOTIDE SEQUENCE [LARGE SCALE GENOMIC DNA]</scope>
</reference>
<name>A0A1G2F4Y4_9BACT</name>
<sequence>MNNFKAGVVCDFGIRQIYIKKDGKLIKVEGKDPKEVEKQLHENCDHLVASADEDNIHHNLCFPVWFFQDKIIIFTYFTIGESEQKGITV</sequence>